<accession>A0A5B0X5S8</accession>
<keyword evidence="3" id="KW-1185">Reference proteome</keyword>
<organism evidence="2 3">
    <name type="scientific">Pseudohalioglobus sediminis</name>
    <dbReference type="NCBI Taxonomy" id="2606449"/>
    <lineage>
        <taxon>Bacteria</taxon>
        <taxon>Pseudomonadati</taxon>
        <taxon>Pseudomonadota</taxon>
        <taxon>Gammaproteobacteria</taxon>
        <taxon>Cellvibrionales</taxon>
        <taxon>Halieaceae</taxon>
        <taxon>Pseudohalioglobus</taxon>
    </lineage>
</organism>
<comment type="caution">
    <text evidence="2">The sequence shown here is derived from an EMBL/GenBank/DDBJ whole genome shotgun (WGS) entry which is preliminary data.</text>
</comment>
<name>A0A5B0X5S8_9GAMM</name>
<reference evidence="2 3" key="1">
    <citation type="submission" date="2019-09" db="EMBL/GenBank/DDBJ databases">
        <authorList>
            <person name="Chen X.-Y."/>
        </authorList>
    </citation>
    <scope>NUCLEOTIDE SEQUENCE [LARGE SCALE GENOMIC DNA]</scope>
    <source>
        <strain evidence="2 3">NY5</strain>
    </source>
</reference>
<dbReference type="EMBL" id="VTUX01000001">
    <property type="protein sequence ID" value="KAA1194035.1"/>
    <property type="molecule type" value="Genomic_DNA"/>
</dbReference>
<dbReference type="Proteomes" id="UP000323708">
    <property type="component" value="Unassembled WGS sequence"/>
</dbReference>
<feature type="signal peptide" evidence="1">
    <location>
        <begin position="1"/>
        <end position="27"/>
    </location>
</feature>
<protein>
    <submittedName>
        <fullName evidence="2">Uncharacterized protein</fullName>
    </submittedName>
</protein>
<evidence type="ECO:0000313" key="3">
    <source>
        <dbReference type="Proteomes" id="UP000323708"/>
    </source>
</evidence>
<dbReference type="AlphaFoldDB" id="A0A5B0X5S8"/>
<evidence type="ECO:0000256" key="1">
    <source>
        <dbReference type="SAM" id="SignalP"/>
    </source>
</evidence>
<dbReference type="RefSeq" id="WP_149609504.1">
    <property type="nucleotide sequence ID" value="NZ_VTUX01000001.1"/>
</dbReference>
<feature type="chain" id="PRO_5022784214" evidence="1">
    <location>
        <begin position="28"/>
        <end position="224"/>
    </location>
</feature>
<sequence length="224" mass="24831">MTRYPQRAVALAGAVCAASVLSFPAHAVQAVGEARGADGGELRYTEHHSCSEAGTLCQVEYRDTQGNLFARKSLDYSLSKHAPSLELEYLPDGRTLRVEREATGDLVVDAGFDHYMRSSWDMLAQGEPVQFEFLPAGRDAPLSMRAEPVEEACPNQRLCVKVRLDNWLLGAVVPPIRLQYDRDNQRLMQYLGISNLRDSDGNSQQVRIDYSYPAASDPVPAERS</sequence>
<evidence type="ECO:0000313" key="2">
    <source>
        <dbReference type="EMBL" id="KAA1194035.1"/>
    </source>
</evidence>
<keyword evidence="1" id="KW-0732">Signal</keyword>
<gene>
    <name evidence="2" type="ORF">F0M18_00900</name>
</gene>
<proteinExistence type="predicted"/>